<dbReference type="AlphaFoldDB" id="A0A1A9W3D8"/>
<dbReference type="EnsemblMetazoa" id="GBRI004994-RA">
    <property type="protein sequence ID" value="GBRI004994-PA"/>
    <property type="gene ID" value="GBRI004994"/>
</dbReference>
<proteinExistence type="predicted"/>
<keyword evidence="3" id="KW-1185">Reference proteome</keyword>
<evidence type="ECO:0000256" key="1">
    <source>
        <dbReference type="SAM" id="Phobius"/>
    </source>
</evidence>
<evidence type="ECO:0000313" key="3">
    <source>
        <dbReference type="Proteomes" id="UP000091820"/>
    </source>
</evidence>
<dbReference type="Proteomes" id="UP000091820">
    <property type="component" value="Unassembled WGS sequence"/>
</dbReference>
<accession>A0A1A9W3D8</accession>
<dbReference type="VEuPathDB" id="VectorBase:GBRI004994"/>
<keyword evidence="1" id="KW-0472">Membrane</keyword>
<keyword evidence="1" id="KW-0812">Transmembrane</keyword>
<sequence length="141" mass="16294">MCLRVSGPALLNPSRTLQGTQTFYMILAFFALILLRQKKDSLRSRVTGLPVQSSRVSCFALADQTCLINASDFISRKHFFVYFGLVSIDRELSYVENIHYKRLPLHFILMINCIEHLLLSEFVSDFVRISVRLFKTNFPMP</sequence>
<reference evidence="3" key="1">
    <citation type="submission" date="2014-03" db="EMBL/GenBank/DDBJ databases">
        <authorList>
            <person name="Aksoy S."/>
            <person name="Warren W."/>
            <person name="Wilson R.K."/>
        </authorList>
    </citation>
    <scope>NUCLEOTIDE SEQUENCE [LARGE SCALE GENOMIC DNA]</scope>
    <source>
        <strain evidence="3">IAEA</strain>
    </source>
</reference>
<keyword evidence="1" id="KW-1133">Transmembrane helix</keyword>
<reference evidence="2" key="2">
    <citation type="submission" date="2020-05" db="UniProtKB">
        <authorList>
            <consortium name="EnsemblMetazoa"/>
        </authorList>
    </citation>
    <scope>IDENTIFICATION</scope>
    <source>
        <strain evidence="2">IAEA</strain>
    </source>
</reference>
<name>A0A1A9W3D8_9MUSC</name>
<organism evidence="2 3">
    <name type="scientific">Glossina brevipalpis</name>
    <dbReference type="NCBI Taxonomy" id="37001"/>
    <lineage>
        <taxon>Eukaryota</taxon>
        <taxon>Metazoa</taxon>
        <taxon>Ecdysozoa</taxon>
        <taxon>Arthropoda</taxon>
        <taxon>Hexapoda</taxon>
        <taxon>Insecta</taxon>
        <taxon>Pterygota</taxon>
        <taxon>Neoptera</taxon>
        <taxon>Endopterygota</taxon>
        <taxon>Diptera</taxon>
        <taxon>Brachycera</taxon>
        <taxon>Muscomorpha</taxon>
        <taxon>Hippoboscoidea</taxon>
        <taxon>Glossinidae</taxon>
        <taxon>Glossina</taxon>
    </lineage>
</organism>
<evidence type="ECO:0000313" key="2">
    <source>
        <dbReference type="EnsemblMetazoa" id="GBRI004994-PA"/>
    </source>
</evidence>
<protein>
    <submittedName>
        <fullName evidence="2">Uncharacterized protein</fullName>
    </submittedName>
</protein>
<feature type="transmembrane region" description="Helical" evidence="1">
    <location>
        <begin position="16"/>
        <end position="35"/>
    </location>
</feature>